<dbReference type="EC" id="3.2.1.23" evidence="5"/>
<dbReference type="SUPFAM" id="SSF49303">
    <property type="entry name" value="beta-Galactosidase/glucuronidase domain"/>
    <property type="match status" value="2"/>
</dbReference>
<comment type="cofactor">
    <cofactor evidence="2">
        <name>Ca(2+)</name>
        <dbReference type="ChEBI" id="CHEBI:29108"/>
    </cofactor>
</comment>
<evidence type="ECO:0000313" key="12">
    <source>
        <dbReference type="EMBL" id="RGV35818.1"/>
    </source>
</evidence>
<dbReference type="FunFam" id="3.20.20.80:FF:000121">
    <property type="entry name" value="Beta-galactosidase"/>
    <property type="match status" value="1"/>
</dbReference>
<protein>
    <recommendedName>
        <fullName evidence="5">beta-galactosidase</fullName>
        <ecNumber evidence="5">3.2.1.23</ecNumber>
    </recommendedName>
    <alternativeName>
        <fullName evidence="9">Lactase</fullName>
    </alternativeName>
</protein>
<dbReference type="RefSeq" id="WP_118258824.1">
    <property type="nucleotide sequence ID" value="NZ_CALBWO010000033.1"/>
</dbReference>
<dbReference type="PRINTS" id="PR00132">
    <property type="entry name" value="GLHYDRLASE2"/>
</dbReference>
<evidence type="ECO:0000256" key="7">
    <source>
        <dbReference type="ARBA" id="ARBA00022837"/>
    </source>
</evidence>
<proteinExistence type="inferred from homology"/>
<dbReference type="AlphaFoldDB" id="A0A412X5E3"/>
<dbReference type="SUPFAM" id="SSF51445">
    <property type="entry name" value="(Trans)glycosidases"/>
    <property type="match status" value="1"/>
</dbReference>
<dbReference type="InterPro" id="IPR006102">
    <property type="entry name" value="Ig-like_GH2"/>
</dbReference>
<dbReference type="SUPFAM" id="SSF74650">
    <property type="entry name" value="Galactose mutarotase-like"/>
    <property type="match status" value="1"/>
</dbReference>
<evidence type="ECO:0000256" key="8">
    <source>
        <dbReference type="ARBA" id="ARBA00023295"/>
    </source>
</evidence>
<comment type="catalytic activity">
    <reaction evidence="1">
        <text>Hydrolysis of terminal non-reducing beta-D-galactose residues in beta-D-galactosides.</text>
        <dbReference type="EC" id="3.2.1.23"/>
    </reaction>
</comment>
<sequence>MKKLFSTIICCLICSTAFMQVKPEWQDETIPFIGKEYPRTAFMTYSDVDKARSNDFNTSFDYKSLNGKWKFNWVSSYKKRPVNFYKTDFDDSAWDEIEVPANWEINGYGNALYTNHPYEFCPRNPQPPLLPEENPVGSYRKYIEIPEQWNGKEIFLYIGAVKSGCYLYVNGTKIGYSEDSKDAVEYNITRYLKPGRNLIALEVYRWSTGSYLECQDFWRISGIERDVYLFAQLPLHLRDFSIRQDLDSTYKNGLFGLDLFMENTNPRQPGQVTVFYQLENTSGTRVAEGTQTIKIDSATTVHFEAKIPQVAPWTAETPNLYQLFIRIEQPGKTTEVIPFRVGFRKLEIRGNQFLVNGRAVLIKGMNYHEHDEHTGHVLSEAHMRKDFENMKRHNINAIRCCHYPQQRRFYELCDEYGFYVCNEANIESHGMGYDLRKGRTLGNNPNWLNAHMDRTMNMYETGKNYPCITFWSLGNEAGNGYNFYMTYNWLKSKDTTRPVQYERALLEWNTDIYCPQYPGANTLEKWGNTQTDRPYIMSEYAHAMGNSTGNFMDLWDAIYRYPNLQGGFIWDWIDQGILVKDETGTPFWAYGGDFGENSPSDGNFLCNGVVGPDREPHPGLTEIKKAYQYVWFQPVDLRKGIIRVENRYDFTNLNQYTIEYTIQANTETVQSRTLPSQHLAPGTNKQLTIPLRNVKNKPGTEYFLNLYVKSKQANLSVPAGYIVASEQFRLPDYTPAPVFRPTPEKTLTMEENGPDIHISGSNIDFVFNKQKGYVTSYRTNGVQYIAEDFGFQPNFWRGPTDNDYGNGMPNRQQGWKQASKNFKIAGIRTSTSVTNTNLTITYRLQETNSKYHVSYTLYPSGMIHVACHLETQPDAPELPRIGVRFRVPTDVNQLEYFGRGPEENYCDRNNGTLIGYYKSTAEQQYVPYVRPQENGHKTETRWLALTDKNGEGLLFIADSNFMEFNVSRNRIEDFDSEESNRPYQWQNFTKDESHDPLMAKNRKPKQTHINDIFPRNFVEVCIDHRMMGVAGDDSWGSQPYPKYKLSTNKDYHWSFTILPIKNNMEISEKLGYQYLP</sequence>
<comment type="subunit">
    <text evidence="4">Monomer.</text>
</comment>
<feature type="domain" description="Beta galactosidase small chain/" evidence="11">
    <location>
        <begin position="757"/>
        <end position="1058"/>
    </location>
</feature>
<reference evidence="12 13" key="1">
    <citation type="submission" date="2018-08" db="EMBL/GenBank/DDBJ databases">
        <title>A genome reference for cultivated species of the human gut microbiota.</title>
        <authorList>
            <person name="Zou Y."/>
            <person name="Xue W."/>
            <person name="Luo G."/>
        </authorList>
    </citation>
    <scope>NUCLEOTIDE SEQUENCE [LARGE SCALE GENOMIC DNA]</scope>
    <source>
        <strain evidence="12 13">AF14-49</strain>
    </source>
</reference>
<dbReference type="InterPro" id="IPR014718">
    <property type="entry name" value="GH-type_carb-bd"/>
</dbReference>
<evidence type="ECO:0000256" key="10">
    <source>
        <dbReference type="SAM" id="SignalP"/>
    </source>
</evidence>
<dbReference type="GO" id="GO:0030246">
    <property type="term" value="F:carbohydrate binding"/>
    <property type="evidence" value="ECO:0007669"/>
    <property type="project" value="InterPro"/>
</dbReference>
<accession>A0A412X5E3</accession>
<keyword evidence="8" id="KW-0326">Glycosidase</keyword>
<evidence type="ECO:0000256" key="3">
    <source>
        <dbReference type="ARBA" id="ARBA00007401"/>
    </source>
</evidence>
<dbReference type="Pfam" id="PF02836">
    <property type="entry name" value="Glyco_hydro_2_C"/>
    <property type="match status" value="1"/>
</dbReference>
<dbReference type="Pfam" id="PF02837">
    <property type="entry name" value="Glyco_hydro_2_N"/>
    <property type="match status" value="1"/>
</dbReference>
<dbReference type="Proteomes" id="UP000283589">
    <property type="component" value="Unassembled WGS sequence"/>
</dbReference>
<dbReference type="InterPro" id="IPR011013">
    <property type="entry name" value="Gal_mutarotase_sf_dom"/>
</dbReference>
<dbReference type="PANTHER" id="PTHR46323">
    <property type="entry name" value="BETA-GALACTOSIDASE"/>
    <property type="match status" value="1"/>
</dbReference>
<evidence type="ECO:0000256" key="2">
    <source>
        <dbReference type="ARBA" id="ARBA00001913"/>
    </source>
</evidence>
<dbReference type="GO" id="GO:0005990">
    <property type="term" value="P:lactose catabolic process"/>
    <property type="evidence" value="ECO:0007669"/>
    <property type="project" value="TreeGrafter"/>
</dbReference>
<keyword evidence="6" id="KW-0378">Hydrolase</keyword>
<evidence type="ECO:0000313" key="13">
    <source>
        <dbReference type="Proteomes" id="UP000283589"/>
    </source>
</evidence>
<dbReference type="Pfam" id="PF02929">
    <property type="entry name" value="Bgal_small_N"/>
    <property type="match status" value="1"/>
</dbReference>
<name>A0A412X5E3_9BACT</name>
<dbReference type="InterPro" id="IPR032312">
    <property type="entry name" value="LacZ_4"/>
</dbReference>
<dbReference type="InterPro" id="IPR006101">
    <property type="entry name" value="Glyco_hydro_2"/>
</dbReference>
<dbReference type="Gene3D" id="2.70.98.10">
    <property type="match status" value="1"/>
</dbReference>
<evidence type="ECO:0000259" key="11">
    <source>
        <dbReference type="SMART" id="SM01038"/>
    </source>
</evidence>
<dbReference type="STRING" id="1121130.GCA_000519105_02907"/>
<dbReference type="SMART" id="SM01038">
    <property type="entry name" value="Bgal_small_N"/>
    <property type="match status" value="1"/>
</dbReference>
<dbReference type="PANTHER" id="PTHR46323:SF2">
    <property type="entry name" value="BETA-GALACTOSIDASE"/>
    <property type="match status" value="1"/>
</dbReference>
<feature type="chain" id="PRO_5019431276" description="beta-galactosidase" evidence="10">
    <location>
        <begin position="20"/>
        <end position="1076"/>
    </location>
</feature>
<evidence type="ECO:0000256" key="1">
    <source>
        <dbReference type="ARBA" id="ARBA00001412"/>
    </source>
</evidence>
<dbReference type="GO" id="GO:0004565">
    <property type="term" value="F:beta-galactosidase activity"/>
    <property type="evidence" value="ECO:0007669"/>
    <property type="project" value="UniProtKB-EC"/>
</dbReference>
<dbReference type="InterPro" id="IPR050347">
    <property type="entry name" value="Bact_Beta-galactosidase"/>
</dbReference>
<dbReference type="InterPro" id="IPR004199">
    <property type="entry name" value="B-gal_small/dom_5"/>
</dbReference>
<dbReference type="Gene3D" id="3.20.20.80">
    <property type="entry name" value="Glycosidases"/>
    <property type="match status" value="1"/>
</dbReference>
<dbReference type="Pfam" id="PF16353">
    <property type="entry name" value="LacZ_4"/>
    <property type="match status" value="1"/>
</dbReference>
<evidence type="ECO:0000256" key="9">
    <source>
        <dbReference type="ARBA" id="ARBA00032230"/>
    </source>
</evidence>
<dbReference type="SUPFAM" id="SSF49785">
    <property type="entry name" value="Galactose-binding domain-like"/>
    <property type="match status" value="1"/>
</dbReference>
<evidence type="ECO:0000256" key="6">
    <source>
        <dbReference type="ARBA" id="ARBA00022801"/>
    </source>
</evidence>
<organism evidence="12 13">
    <name type="scientific">Butyricimonas virosa</name>
    <dbReference type="NCBI Taxonomy" id="544645"/>
    <lineage>
        <taxon>Bacteria</taxon>
        <taxon>Pseudomonadati</taxon>
        <taxon>Bacteroidota</taxon>
        <taxon>Bacteroidia</taxon>
        <taxon>Bacteroidales</taxon>
        <taxon>Odoribacteraceae</taxon>
        <taxon>Butyricimonas</taxon>
    </lineage>
</organism>
<evidence type="ECO:0000256" key="5">
    <source>
        <dbReference type="ARBA" id="ARBA00012756"/>
    </source>
</evidence>
<evidence type="ECO:0000256" key="4">
    <source>
        <dbReference type="ARBA" id="ARBA00011245"/>
    </source>
</evidence>
<dbReference type="InterPro" id="IPR006103">
    <property type="entry name" value="Glyco_hydro_2_cat"/>
</dbReference>
<dbReference type="Gene3D" id="2.60.40.10">
    <property type="entry name" value="Immunoglobulins"/>
    <property type="match status" value="2"/>
</dbReference>
<gene>
    <name evidence="12" type="ORF">DWW18_03275</name>
</gene>
<comment type="caution">
    <text evidence="12">The sequence shown here is derived from an EMBL/GenBank/DDBJ whole genome shotgun (WGS) entry which is preliminary data.</text>
</comment>
<dbReference type="Gene3D" id="2.60.120.260">
    <property type="entry name" value="Galactose-binding domain-like"/>
    <property type="match status" value="1"/>
</dbReference>
<dbReference type="InterPro" id="IPR006104">
    <property type="entry name" value="Glyco_hydro_2_N"/>
</dbReference>
<dbReference type="InterPro" id="IPR008979">
    <property type="entry name" value="Galactose-bd-like_sf"/>
</dbReference>
<comment type="similarity">
    <text evidence="3">Belongs to the glycosyl hydrolase 2 family.</text>
</comment>
<dbReference type="InterPro" id="IPR013783">
    <property type="entry name" value="Ig-like_fold"/>
</dbReference>
<dbReference type="GO" id="GO:0009341">
    <property type="term" value="C:beta-galactosidase complex"/>
    <property type="evidence" value="ECO:0007669"/>
    <property type="project" value="InterPro"/>
</dbReference>
<feature type="signal peptide" evidence="10">
    <location>
        <begin position="1"/>
        <end position="19"/>
    </location>
</feature>
<keyword evidence="7" id="KW-0106">Calcium</keyword>
<dbReference type="EMBL" id="QRZA01000003">
    <property type="protein sequence ID" value="RGV35818.1"/>
    <property type="molecule type" value="Genomic_DNA"/>
</dbReference>
<keyword evidence="10" id="KW-0732">Signal</keyword>
<dbReference type="Pfam" id="PF00703">
    <property type="entry name" value="Glyco_hydro_2"/>
    <property type="match status" value="1"/>
</dbReference>
<dbReference type="InterPro" id="IPR036156">
    <property type="entry name" value="Beta-gal/glucu_dom_sf"/>
</dbReference>
<dbReference type="InterPro" id="IPR017853">
    <property type="entry name" value="GH"/>
</dbReference>